<dbReference type="KEGG" id="swi:Swit_0421"/>
<reference evidence="2 3" key="1">
    <citation type="journal article" date="2010" name="J. Bacteriol.">
        <title>Genome sequence of the dioxin-mineralizing bacterium Sphingomonas wittichii RW1.</title>
        <authorList>
            <person name="Miller T.R."/>
            <person name="Delcher A.L."/>
            <person name="Salzberg S.L."/>
            <person name="Saunders E."/>
            <person name="Detter J.C."/>
            <person name="Halden R.U."/>
        </authorList>
    </citation>
    <scope>NUCLEOTIDE SEQUENCE [LARGE SCALE GENOMIC DNA]</scope>
    <source>
        <strain evidence="3">DSM 6014 / CCUG 31198 / JCM 15750 / NBRC 105917 / EY 4224 / RW1</strain>
    </source>
</reference>
<evidence type="ECO:0000313" key="3">
    <source>
        <dbReference type="Proteomes" id="UP000001989"/>
    </source>
</evidence>
<organism evidence="2 3">
    <name type="scientific">Rhizorhabdus wittichii (strain DSM 6014 / CCUG 31198 / JCM 15750 / NBRC 105917 / EY 4224 / RW1)</name>
    <name type="common">Sphingomonas wittichii</name>
    <dbReference type="NCBI Taxonomy" id="392499"/>
    <lineage>
        <taxon>Bacteria</taxon>
        <taxon>Pseudomonadati</taxon>
        <taxon>Pseudomonadota</taxon>
        <taxon>Alphaproteobacteria</taxon>
        <taxon>Sphingomonadales</taxon>
        <taxon>Sphingomonadaceae</taxon>
        <taxon>Rhizorhabdus</taxon>
    </lineage>
</organism>
<dbReference type="AlphaFoldDB" id="A0A9J9H8R3"/>
<protein>
    <submittedName>
        <fullName evidence="2">Uncharacterized protein</fullName>
    </submittedName>
</protein>
<sequence>MQSFVTLRPQFRQKKALAPNRAATHSGWTVVTNCEGMPVTIRHLSIIAACGPLLLPSIASAQAPRDLGDLVGARAAGGETQLEERGYVHIKTQKGDDRAWSYWWQPKHRACVSVAVFDGRFDAITTTPAADCNQGNAKADGKGGSGAAAAAAIGVALVGVAALAHNSHNHDNGKHLDDEAADSQFERGYRDGLYAQSYHNYDRADAYSDGYSKGVAQRGNETRHRDGHADDAGGYRASVNVNDLVTQRAASADVELQKRGFRTVNAYQAGDSAYTIRSNERTGQCVQVAVKDGRIRYIAAIKPSACR</sequence>
<keyword evidence="3" id="KW-1185">Reference proteome</keyword>
<evidence type="ECO:0000313" key="2">
    <source>
        <dbReference type="EMBL" id="ABQ66789.1"/>
    </source>
</evidence>
<accession>A0A9J9H8R3</accession>
<evidence type="ECO:0000256" key="1">
    <source>
        <dbReference type="SAM" id="MobiDB-lite"/>
    </source>
</evidence>
<dbReference type="Proteomes" id="UP000001989">
    <property type="component" value="Chromosome"/>
</dbReference>
<feature type="region of interest" description="Disordered" evidence="1">
    <location>
        <begin position="209"/>
        <end position="234"/>
    </location>
</feature>
<dbReference type="EMBL" id="CP000699">
    <property type="protein sequence ID" value="ABQ66789.1"/>
    <property type="molecule type" value="Genomic_DNA"/>
</dbReference>
<name>A0A9J9H8R3_RHIWR</name>
<gene>
    <name evidence="2" type="ordered locus">Swit_0421</name>
</gene>
<feature type="compositionally biased region" description="Basic and acidic residues" evidence="1">
    <location>
        <begin position="220"/>
        <end position="233"/>
    </location>
</feature>
<proteinExistence type="predicted"/>